<sequence length="185" mass="21549">METTETDSQLEDILRELKEREQLDSLHYLVQKLPEFTHTIRSIDDKLSFVNDVINDQQSMNTVGREVDEKIDKLHLNQEHFDALLEMVQLMPSLVPMMKKLDDVTLFVNEFLSDTTSVEYALKGLNDIVPIEKGLEVIHETNNRFNRDGDTTNVSILSMYRLLKDPVMQKGFKYMETLLDVVKEK</sequence>
<accession>A0ABP3QTC9</accession>
<gene>
    <name evidence="1" type="ORF">GCM10009001_06640</name>
</gene>
<comment type="caution">
    <text evidence="1">The sequence shown here is derived from an EMBL/GenBank/DDBJ whole genome shotgun (WGS) entry which is preliminary data.</text>
</comment>
<dbReference type="EMBL" id="BAAADS010000003">
    <property type="protein sequence ID" value="GAA0593185.1"/>
    <property type="molecule type" value="Genomic_DNA"/>
</dbReference>
<proteinExistence type="predicted"/>
<name>A0ABP3QTC9_9BACI</name>
<dbReference type="RefSeq" id="WP_343810291.1">
    <property type="nucleotide sequence ID" value="NZ_BAAADS010000003.1"/>
</dbReference>
<reference evidence="2" key="1">
    <citation type="journal article" date="2019" name="Int. J. Syst. Evol. Microbiol.">
        <title>The Global Catalogue of Microorganisms (GCM) 10K type strain sequencing project: providing services to taxonomists for standard genome sequencing and annotation.</title>
        <authorList>
            <consortium name="The Broad Institute Genomics Platform"/>
            <consortium name="The Broad Institute Genome Sequencing Center for Infectious Disease"/>
            <person name="Wu L."/>
            <person name="Ma J."/>
        </authorList>
    </citation>
    <scope>NUCLEOTIDE SEQUENCE [LARGE SCALE GENOMIC DNA]</scope>
    <source>
        <strain evidence="2">JCM 15395</strain>
    </source>
</reference>
<keyword evidence="2" id="KW-1185">Reference proteome</keyword>
<evidence type="ECO:0000313" key="2">
    <source>
        <dbReference type="Proteomes" id="UP001500866"/>
    </source>
</evidence>
<evidence type="ECO:0000313" key="1">
    <source>
        <dbReference type="EMBL" id="GAA0593185.1"/>
    </source>
</evidence>
<dbReference type="Proteomes" id="UP001500866">
    <property type="component" value="Unassembled WGS sequence"/>
</dbReference>
<evidence type="ECO:0008006" key="3">
    <source>
        <dbReference type="Google" id="ProtNLM"/>
    </source>
</evidence>
<protein>
    <recommendedName>
        <fullName evidence="3">DUF1641 domain-containing protein</fullName>
    </recommendedName>
</protein>
<organism evidence="1 2">
    <name type="scientific">Virgibacillus siamensis</name>
    <dbReference type="NCBI Taxonomy" id="480071"/>
    <lineage>
        <taxon>Bacteria</taxon>
        <taxon>Bacillati</taxon>
        <taxon>Bacillota</taxon>
        <taxon>Bacilli</taxon>
        <taxon>Bacillales</taxon>
        <taxon>Bacillaceae</taxon>
        <taxon>Virgibacillus</taxon>
    </lineage>
</organism>